<dbReference type="InterPro" id="IPR037387">
    <property type="entry name" value="PTCD3"/>
</dbReference>
<dbReference type="PANTHER" id="PTHR16276">
    <property type="entry name" value="PENTATRICOPEPTIDE REPEAT DOMAIN-CONTAINING PROTEIN 3"/>
    <property type="match status" value="1"/>
</dbReference>
<evidence type="ECO:0000256" key="3">
    <source>
        <dbReference type="ARBA" id="ARBA00022730"/>
    </source>
</evidence>
<evidence type="ECO:0000256" key="5">
    <source>
        <dbReference type="ARBA" id="ARBA00022845"/>
    </source>
</evidence>
<evidence type="ECO:0000256" key="7">
    <source>
        <dbReference type="ARBA" id="ARBA00022946"/>
    </source>
</evidence>
<dbReference type="Pfam" id="PF22330">
    <property type="entry name" value="Rib_mS39_PPR"/>
    <property type="match status" value="1"/>
</dbReference>
<comment type="subcellular location">
    <subcellularLocation>
        <location evidence="1">Mitochondrion</location>
    </subcellularLocation>
</comment>
<dbReference type="InterPro" id="IPR055063">
    <property type="entry name" value="Rib_mS39_PPR"/>
</dbReference>
<keyword evidence="5" id="KW-0810">Translation regulation</keyword>
<dbReference type="InterPro" id="IPR011990">
    <property type="entry name" value="TPR-like_helical_dom_sf"/>
</dbReference>
<keyword evidence="4" id="KW-0677">Repeat</keyword>
<sequence>MFRSLSRSRKFSSTSSPRMLLSVVASLEKGFSSVSVDKIGIPLAVKRSPTDLLRALASTIDVDPTAPHFAFIDDPLTIPTDSQRDLYYVAKELGRRAAQKLAQEWPTLFMYDTDIPRIQAYRPQKPIVATDLELTVENLQKLISAKEVISAGQLYDRMAADSMPIPRDILVDLFRLLVYYNGKSIPTTEISWHGWRNYGSQMEQESQTWDSGGAADLLFEELDKDEEIYSLMIAGLCKYQNAECVLRVAELYEEMRKNGFIPTVEAYCGLISIAKTWQEAIFYLKDMSRNNVRPHICIFNVMIEKSLSLLHRGQFNTAVKIMHEALAVDCQPTLRTYSLLMRSCLEDKNISKSVCLAYLTQILTKLEQSEAVDMFEKGDEEFFINAMDLAYQAKNINIAKRIISFYRASNNHIRLPAFLGEAQFYGLYLRILINQSSLLELEKQYFSLVPRVVPFSMNLANMMLRRLQEEQSVPWTFSRRIVEDFITGRHVLRPNLNKQLCSYLLTINLVKMTVEEREELLHLVIKIVDIFLEISRFSELKHLQKMQKKMEPDFIVDMSLMMIRLGEKERSWNFLSLLLDENLKKGETSIISTDEYPSYENLNLLMEEALKEGNWYNASCCLQIMASYSLSKNLKSEVSRINKHCKLSPVQARILENFVDIRV</sequence>
<accession>A0A0N5CUH9</accession>
<dbReference type="OrthoDB" id="185373at2759"/>
<keyword evidence="14" id="KW-1185">Reference proteome</keyword>
<evidence type="ECO:0000313" key="15">
    <source>
        <dbReference type="WBParaSite" id="TCLT_0000392401-mRNA-1"/>
    </source>
</evidence>
<evidence type="ECO:0000256" key="6">
    <source>
        <dbReference type="ARBA" id="ARBA00022884"/>
    </source>
</evidence>
<dbReference type="GO" id="GO:0005739">
    <property type="term" value="C:mitochondrion"/>
    <property type="evidence" value="ECO:0007669"/>
    <property type="project" value="UniProtKB-SubCell"/>
</dbReference>
<dbReference type="AlphaFoldDB" id="A0A0N5CUH9"/>
<protein>
    <recommendedName>
        <fullName evidence="11">Small ribosomal subunit protein mS39</fullName>
    </recommendedName>
</protein>
<reference evidence="15" key="1">
    <citation type="submission" date="2017-02" db="UniProtKB">
        <authorList>
            <consortium name="WormBaseParasite"/>
        </authorList>
    </citation>
    <scope>IDENTIFICATION</scope>
</reference>
<comment type="similarity">
    <text evidence="2">Belongs to the mitochondrion-specific ribosomal protein mS39 family.</text>
</comment>
<dbReference type="GO" id="GO:1990904">
    <property type="term" value="C:ribonucleoprotein complex"/>
    <property type="evidence" value="ECO:0007669"/>
    <property type="project" value="UniProtKB-KW"/>
</dbReference>
<dbReference type="GO" id="GO:0019843">
    <property type="term" value="F:rRNA binding"/>
    <property type="evidence" value="ECO:0007669"/>
    <property type="project" value="UniProtKB-KW"/>
</dbReference>
<dbReference type="WBParaSite" id="TCLT_0000392401-mRNA-1">
    <property type="protein sequence ID" value="TCLT_0000392401-mRNA-1"/>
    <property type="gene ID" value="TCLT_0000392401"/>
</dbReference>
<dbReference type="Pfam" id="PF13812">
    <property type="entry name" value="PPR_3"/>
    <property type="match status" value="1"/>
</dbReference>
<dbReference type="GO" id="GO:0032543">
    <property type="term" value="P:mitochondrial translation"/>
    <property type="evidence" value="ECO:0007669"/>
    <property type="project" value="InterPro"/>
</dbReference>
<feature type="repeat" description="PPR" evidence="12">
    <location>
        <begin position="225"/>
        <end position="262"/>
    </location>
</feature>
<keyword evidence="10" id="KW-0687">Ribonucleoprotein</keyword>
<dbReference type="PANTHER" id="PTHR16276:SF1">
    <property type="entry name" value="SMALL RIBOSOMAL SUBUNIT PROTEIN MS39"/>
    <property type="match status" value="1"/>
</dbReference>
<keyword evidence="8" id="KW-0689">Ribosomal protein</keyword>
<gene>
    <name evidence="13" type="ORF">TCLT_LOCUS3913</name>
</gene>
<dbReference type="GO" id="GO:0005840">
    <property type="term" value="C:ribosome"/>
    <property type="evidence" value="ECO:0007669"/>
    <property type="project" value="UniProtKB-KW"/>
</dbReference>
<dbReference type="EMBL" id="UYYF01004269">
    <property type="protein sequence ID" value="VDN00945.1"/>
    <property type="molecule type" value="Genomic_DNA"/>
</dbReference>
<keyword evidence="7" id="KW-0809">Transit peptide</keyword>
<evidence type="ECO:0000256" key="4">
    <source>
        <dbReference type="ARBA" id="ARBA00022737"/>
    </source>
</evidence>
<evidence type="ECO:0000256" key="1">
    <source>
        <dbReference type="ARBA" id="ARBA00004173"/>
    </source>
</evidence>
<keyword evidence="3" id="KW-0699">rRNA-binding</keyword>
<dbReference type="GO" id="GO:0043024">
    <property type="term" value="F:ribosomal small subunit binding"/>
    <property type="evidence" value="ECO:0007669"/>
    <property type="project" value="InterPro"/>
</dbReference>
<organism evidence="15">
    <name type="scientific">Thelazia callipaeda</name>
    <name type="common">Oriental eyeworm</name>
    <name type="synonym">Parasitic nematode</name>
    <dbReference type="NCBI Taxonomy" id="103827"/>
    <lineage>
        <taxon>Eukaryota</taxon>
        <taxon>Metazoa</taxon>
        <taxon>Ecdysozoa</taxon>
        <taxon>Nematoda</taxon>
        <taxon>Chromadorea</taxon>
        <taxon>Rhabditida</taxon>
        <taxon>Spirurina</taxon>
        <taxon>Spiruromorpha</taxon>
        <taxon>Thelazioidea</taxon>
        <taxon>Thelaziidae</taxon>
        <taxon>Thelazia</taxon>
    </lineage>
</organism>
<evidence type="ECO:0000313" key="13">
    <source>
        <dbReference type="EMBL" id="VDN00945.1"/>
    </source>
</evidence>
<dbReference type="Proteomes" id="UP000276776">
    <property type="component" value="Unassembled WGS sequence"/>
</dbReference>
<reference evidence="13 14" key="2">
    <citation type="submission" date="2018-11" db="EMBL/GenBank/DDBJ databases">
        <authorList>
            <consortium name="Pathogen Informatics"/>
        </authorList>
    </citation>
    <scope>NUCLEOTIDE SEQUENCE [LARGE SCALE GENOMIC DNA]</scope>
</reference>
<dbReference type="GO" id="GO:0006417">
    <property type="term" value="P:regulation of translation"/>
    <property type="evidence" value="ECO:0007669"/>
    <property type="project" value="UniProtKB-KW"/>
</dbReference>
<keyword evidence="6" id="KW-0694">RNA-binding</keyword>
<evidence type="ECO:0000256" key="9">
    <source>
        <dbReference type="ARBA" id="ARBA00023128"/>
    </source>
</evidence>
<evidence type="ECO:0000256" key="8">
    <source>
        <dbReference type="ARBA" id="ARBA00022980"/>
    </source>
</evidence>
<evidence type="ECO:0000256" key="2">
    <source>
        <dbReference type="ARBA" id="ARBA00008551"/>
    </source>
</evidence>
<proteinExistence type="inferred from homology"/>
<dbReference type="Gene3D" id="1.25.40.10">
    <property type="entry name" value="Tetratricopeptide repeat domain"/>
    <property type="match status" value="1"/>
</dbReference>
<evidence type="ECO:0000256" key="12">
    <source>
        <dbReference type="PROSITE-ProRule" id="PRU00708"/>
    </source>
</evidence>
<evidence type="ECO:0000256" key="10">
    <source>
        <dbReference type="ARBA" id="ARBA00023274"/>
    </source>
</evidence>
<dbReference type="PROSITE" id="PS51375">
    <property type="entry name" value="PPR"/>
    <property type="match status" value="1"/>
</dbReference>
<dbReference type="STRING" id="103827.A0A0N5CUH9"/>
<dbReference type="OMA" id="NASCCLQ"/>
<name>A0A0N5CUH9_THECL</name>
<evidence type="ECO:0000313" key="14">
    <source>
        <dbReference type="Proteomes" id="UP000276776"/>
    </source>
</evidence>
<keyword evidence="9" id="KW-0496">Mitochondrion</keyword>
<dbReference type="InterPro" id="IPR002885">
    <property type="entry name" value="PPR_rpt"/>
</dbReference>
<evidence type="ECO:0000256" key="11">
    <source>
        <dbReference type="ARBA" id="ARBA00035134"/>
    </source>
</evidence>